<keyword evidence="2" id="KW-1003">Cell membrane</keyword>
<evidence type="ECO:0000256" key="4">
    <source>
        <dbReference type="ARBA" id="ARBA00022989"/>
    </source>
</evidence>
<feature type="transmembrane region" description="Helical" evidence="6">
    <location>
        <begin position="32"/>
        <end position="55"/>
    </location>
</feature>
<feature type="transmembrane region" description="Helical" evidence="6">
    <location>
        <begin position="7"/>
        <end position="26"/>
    </location>
</feature>
<dbReference type="InterPro" id="IPR050189">
    <property type="entry name" value="MFS_Efflux_Transporters"/>
</dbReference>
<feature type="transmembrane region" description="Helical" evidence="6">
    <location>
        <begin position="196"/>
        <end position="222"/>
    </location>
</feature>
<dbReference type="CDD" id="cd06174">
    <property type="entry name" value="MFS"/>
    <property type="match status" value="1"/>
</dbReference>
<dbReference type="AlphaFoldDB" id="A0A172T1W7"/>
<dbReference type="PROSITE" id="PS50850">
    <property type="entry name" value="MFS"/>
    <property type="match status" value="1"/>
</dbReference>
<dbReference type="InterPro" id="IPR011701">
    <property type="entry name" value="MFS"/>
</dbReference>
<dbReference type="OrthoDB" id="48826at2"/>
<evidence type="ECO:0000313" key="9">
    <source>
        <dbReference type="Proteomes" id="UP000077096"/>
    </source>
</evidence>
<keyword evidence="3 6" id="KW-0812">Transmembrane</keyword>
<evidence type="ECO:0000256" key="2">
    <source>
        <dbReference type="ARBA" id="ARBA00022475"/>
    </source>
</evidence>
<name>A0A172T1W7_FERPE</name>
<dbReference type="SUPFAM" id="SSF103473">
    <property type="entry name" value="MFS general substrate transporter"/>
    <property type="match status" value="1"/>
</dbReference>
<evidence type="ECO:0000256" key="6">
    <source>
        <dbReference type="SAM" id="Phobius"/>
    </source>
</evidence>
<evidence type="ECO:0000256" key="3">
    <source>
        <dbReference type="ARBA" id="ARBA00022692"/>
    </source>
</evidence>
<gene>
    <name evidence="8" type="ORF">JM64_02360</name>
</gene>
<sequence>MIWLVNSYTFLVGLSRAFYTALFNLYLKENQITNQAIGTATFYYSWGLAFGGFLFASLSDRIGRKKTILFTMPIYTLFGLLRLFNVSVAGWLYVVSFLFGFFDTSVIMPTITVIEHSDEKKRLRNSNINFAIVLVTGVIGYFGAGVLGKSLGIFPTLVLSMILAFVSVVPVFAFPDVKVSKKRVKKQNLTKTQKTMLVYYLLSGALVSLAAGVFINFGNVIFYDLFKFSTLAITTVLAVSQLSTAATSLFSHKLTAKYGYKLTLFLIYLSVTLLIFTMPLFTLNSLVFSIAYVLRYVLINISTPMYMVFCLSYLPKASLATYSGLSYFLNNVMRASSAQLFASLSKNGVTDYNKLFLVSGFFYLANTLITLLAFYLIYKLSENETTSSKKFTKEDHMGEGKAYQRKNYFTYRPSKKTKNTKVSVHFHNARFSKGRFNSEK</sequence>
<reference evidence="8 9" key="1">
    <citation type="submission" date="2014-08" db="EMBL/GenBank/DDBJ databases">
        <title>Fervidobacterium pennivorans DYC genome.</title>
        <authorList>
            <person name="Wushke S."/>
        </authorList>
    </citation>
    <scope>NUCLEOTIDE SEQUENCE [LARGE SCALE GENOMIC DNA]</scope>
    <source>
        <strain evidence="8 9">DYC</strain>
    </source>
</reference>
<dbReference type="InterPro" id="IPR020846">
    <property type="entry name" value="MFS_dom"/>
</dbReference>
<dbReference type="PANTHER" id="PTHR43124">
    <property type="entry name" value="PURINE EFFLUX PUMP PBUE"/>
    <property type="match status" value="1"/>
</dbReference>
<evidence type="ECO:0000256" key="5">
    <source>
        <dbReference type="ARBA" id="ARBA00023136"/>
    </source>
</evidence>
<dbReference type="GO" id="GO:0022857">
    <property type="term" value="F:transmembrane transporter activity"/>
    <property type="evidence" value="ECO:0007669"/>
    <property type="project" value="InterPro"/>
</dbReference>
<dbReference type="Gene3D" id="1.20.1250.20">
    <property type="entry name" value="MFS general substrate transporter like domains"/>
    <property type="match status" value="1"/>
</dbReference>
<dbReference type="Proteomes" id="UP000077096">
    <property type="component" value="Chromosome"/>
</dbReference>
<dbReference type="InterPro" id="IPR036259">
    <property type="entry name" value="MFS_trans_sf"/>
</dbReference>
<evidence type="ECO:0000256" key="1">
    <source>
        <dbReference type="ARBA" id="ARBA00004651"/>
    </source>
</evidence>
<feature type="transmembrane region" description="Helical" evidence="6">
    <location>
        <begin position="153"/>
        <end position="175"/>
    </location>
</feature>
<feature type="transmembrane region" description="Helical" evidence="6">
    <location>
        <begin position="228"/>
        <end position="250"/>
    </location>
</feature>
<keyword evidence="4 6" id="KW-1133">Transmembrane helix</keyword>
<dbReference type="EMBL" id="CP011393">
    <property type="protein sequence ID" value="ANE40970.1"/>
    <property type="molecule type" value="Genomic_DNA"/>
</dbReference>
<feature type="transmembrane region" description="Helical" evidence="6">
    <location>
        <begin position="355"/>
        <end position="378"/>
    </location>
</feature>
<proteinExistence type="predicted"/>
<feature type="transmembrane region" description="Helical" evidence="6">
    <location>
        <begin position="67"/>
        <end position="84"/>
    </location>
</feature>
<feature type="transmembrane region" description="Helical" evidence="6">
    <location>
        <begin position="126"/>
        <end position="147"/>
    </location>
</feature>
<dbReference type="PATRIC" id="fig|93466.3.peg.522"/>
<evidence type="ECO:0000259" key="7">
    <source>
        <dbReference type="PROSITE" id="PS50850"/>
    </source>
</evidence>
<dbReference type="GO" id="GO:0005886">
    <property type="term" value="C:plasma membrane"/>
    <property type="evidence" value="ECO:0007669"/>
    <property type="project" value="UniProtKB-SubCell"/>
</dbReference>
<organism evidence="8 9">
    <name type="scientific">Fervidobacterium pennivorans</name>
    <dbReference type="NCBI Taxonomy" id="93466"/>
    <lineage>
        <taxon>Bacteria</taxon>
        <taxon>Thermotogati</taxon>
        <taxon>Thermotogota</taxon>
        <taxon>Thermotogae</taxon>
        <taxon>Thermotogales</taxon>
        <taxon>Fervidobacteriaceae</taxon>
        <taxon>Fervidobacterium</taxon>
    </lineage>
</organism>
<feature type="transmembrane region" description="Helical" evidence="6">
    <location>
        <begin position="90"/>
        <end position="114"/>
    </location>
</feature>
<dbReference type="KEGG" id="fng:JM64_02360"/>
<feature type="domain" description="Major facilitator superfamily (MFS) profile" evidence="7">
    <location>
        <begin position="1"/>
        <end position="384"/>
    </location>
</feature>
<evidence type="ECO:0000313" key="8">
    <source>
        <dbReference type="EMBL" id="ANE40970.1"/>
    </source>
</evidence>
<comment type="subcellular location">
    <subcellularLocation>
        <location evidence="1">Cell membrane</location>
        <topology evidence="1">Multi-pass membrane protein</topology>
    </subcellularLocation>
</comment>
<feature type="transmembrane region" description="Helical" evidence="6">
    <location>
        <begin position="262"/>
        <end position="281"/>
    </location>
</feature>
<feature type="transmembrane region" description="Helical" evidence="6">
    <location>
        <begin position="293"/>
        <end position="314"/>
    </location>
</feature>
<accession>A0A172T1W7</accession>
<dbReference type="Pfam" id="PF07690">
    <property type="entry name" value="MFS_1"/>
    <property type="match status" value="1"/>
</dbReference>
<protein>
    <submittedName>
        <fullName evidence="8">MFS transporter</fullName>
    </submittedName>
</protein>
<dbReference type="PANTHER" id="PTHR43124:SF3">
    <property type="entry name" value="CHLORAMPHENICOL EFFLUX PUMP RV0191"/>
    <property type="match status" value="1"/>
</dbReference>
<keyword evidence="5 6" id="KW-0472">Membrane</keyword>